<dbReference type="GO" id="GO:0006508">
    <property type="term" value="P:proteolysis"/>
    <property type="evidence" value="ECO:0007669"/>
    <property type="project" value="UniProtKB-KW"/>
</dbReference>
<dbReference type="SUPFAM" id="SSF55486">
    <property type="entry name" value="Metalloproteases ('zincins'), catalytic domain"/>
    <property type="match status" value="1"/>
</dbReference>
<feature type="binding site" evidence="1">
    <location>
        <position position="99"/>
    </location>
    <ligand>
        <name>Zn(2+)</name>
        <dbReference type="ChEBI" id="CHEBI:29105"/>
        <note>catalytic</note>
    </ligand>
</feature>
<feature type="binding site" evidence="1">
    <location>
        <position position="109"/>
    </location>
    <ligand>
        <name>Zn(2+)</name>
        <dbReference type="ChEBI" id="CHEBI:29105"/>
        <note>catalytic</note>
    </ligand>
</feature>
<dbReference type="Gene3D" id="3.40.390.10">
    <property type="entry name" value="Collagenase (Catalytic Domain)"/>
    <property type="match status" value="1"/>
</dbReference>
<feature type="active site" evidence="1">
    <location>
        <position position="100"/>
    </location>
</feature>
<keyword evidence="2" id="KW-0732">Signal</keyword>
<comment type="caution">
    <text evidence="1">Lacks conserved residue(s) required for the propagation of feature annotation.</text>
</comment>
<proteinExistence type="predicted"/>
<dbReference type="AlphaFoldDB" id="A0A817F9V1"/>
<evidence type="ECO:0000313" key="4">
    <source>
        <dbReference type="EMBL" id="CAF2742330.1"/>
    </source>
</evidence>
<dbReference type="GO" id="GO:0008270">
    <property type="term" value="F:zinc ion binding"/>
    <property type="evidence" value="ECO:0007669"/>
    <property type="project" value="UniProtKB-UniRule"/>
</dbReference>
<dbReference type="Pfam" id="PF01400">
    <property type="entry name" value="Astacin"/>
    <property type="match status" value="2"/>
</dbReference>
<dbReference type="SMART" id="SM00235">
    <property type="entry name" value="ZnMc"/>
    <property type="match status" value="1"/>
</dbReference>
<feature type="signal peptide" evidence="2">
    <location>
        <begin position="1"/>
        <end position="18"/>
    </location>
</feature>
<keyword evidence="1 2" id="KW-0645">Protease</keyword>
<evidence type="ECO:0000256" key="1">
    <source>
        <dbReference type="PROSITE-ProRule" id="PRU01211"/>
    </source>
</evidence>
<feature type="binding site" evidence="1">
    <location>
        <position position="103"/>
    </location>
    <ligand>
        <name>Zn(2+)</name>
        <dbReference type="ChEBI" id="CHEBI:29105"/>
        <note>catalytic</note>
    </ligand>
</feature>
<evidence type="ECO:0000256" key="2">
    <source>
        <dbReference type="RuleBase" id="RU361183"/>
    </source>
</evidence>
<accession>A0A817F9V1</accession>
<dbReference type="PANTHER" id="PTHR10127:SF852">
    <property type="entry name" value="ZINC METALLOPROTEINASE NAS-12"/>
    <property type="match status" value="1"/>
</dbReference>
<dbReference type="InterPro" id="IPR006026">
    <property type="entry name" value="Peptidase_Metallo"/>
</dbReference>
<dbReference type="OrthoDB" id="291007at2759"/>
<dbReference type="EC" id="3.4.24.-" evidence="2"/>
<keyword evidence="1 2" id="KW-0482">Metalloprotease</keyword>
<dbReference type="PROSITE" id="PS51864">
    <property type="entry name" value="ASTACIN"/>
    <property type="match status" value="1"/>
</dbReference>
<protein>
    <recommendedName>
        <fullName evidence="2">Metalloendopeptidase</fullName>
        <ecNumber evidence="2">3.4.24.-</ecNumber>
    </recommendedName>
</protein>
<gene>
    <name evidence="4" type="ORF">LSAA_109</name>
</gene>
<feature type="domain" description="Peptidase M12A" evidence="3">
    <location>
        <begin position="84"/>
        <end position="236"/>
    </location>
</feature>
<dbReference type="PANTHER" id="PTHR10127">
    <property type="entry name" value="DISCOIDIN, CUB, EGF, LAMININ , AND ZINC METALLOPROTEASE DOMAIN CONTAINING"/>
    <property type="match status" value="1"/>
</dbReference>
<keyword evidence="1 2" id="KW-0479">Metal-binding</keyword>
<dbReference type="Proteomes" id="UP000675881">
    <property type="component" value="Unassembled WGS sequence"/>
</dbReference>
<comment type="caution">
    <text evidence="4">The sequence shown here is derived from an EMBL/GenBank/DDBJ whole genome shotgun (WGS) entry which is preliminary data.</text>
</comment>
<dbReference type="EMBL" id="CAJNVT010000017">
    <property type="protein sequence ID" value="CAF2742330.1"/>
    <property type="molecule type" value="Genomic_DNA"/>
</dbReference>
<evidence type="ECO:0000259" key="3">
    <source>
        <dbReference type="PROSITE" id="PS51864"/>
    </source>
</evidence>
<keyword evidence="1 2" id="KW-0378">Hydrolase</keyword>
<evidence type="ECO:0000313" key="5">
    <source>
        <dbReference type="Proteomes" id="UP000675881"/>
    </source>
</evidence>
<comment type="cofactor">
    <cofactor evidence="1 2">
        <name>Zn(2+)</name>
        <dbReference type="ChEBI" id="CHEBI:29105"/>
    </cofactor>
    <text evidence="1 2">Binds 1 zinc ion per subunit.</text>
</comment>
<dbReference type="InterPro" id="IPR001506">
    <property type="entry name" value="Peptidase_M12A"/>
</dbReference>
<dbReference type="InterPro" id="IPR024079">
    <property type="entry name" value="MetalloPept_cat_dom_sf"/>
</dbReference>
<dbReference type="PRINTS" id="PR00480">
    <property type="entry name" value="ASTACIN"/>
</dbReference>
<sequence length="286" mass="32279">MSFLLLLFVTSFGNCICAQGISGVRSFEDTSVRWPGKIVQYRFGTDYKNTSDHNMIRAANGSYCYPSTCIKFVDHTTENWAAILSLNVTTCLQFGVIVHELMHVLGFLHEQSRPDRNNFIQVEWKNIHNWGRDQFYKYGKQGETCSACPKTTKQNLTTNEIKELNSCCDKNKVVSVFGGYDYGSIMHYEIKNGFGLKMDIDTMKSLKNVLPEVEIGQRTAMSPLDVEKVNEMYQCPSKEEKCITKSVSLREAKATGHSFALSAWDNTALLPDGEASVEKIRGIEES</sequence>
<reference evidence="4" key="1">
    <citation type="submission" date="2021-02" db="EMBL/GenBank/DDBJ databases">
        <authorList>
            <person name="Bekaert M."/>
        </authorList>
    </citation>
    <scope>NUCLEOTIDE SEQUENCE</scope>
    <source>
        <strain evidence="4">IoA-00</strain>
    </source>
</reference>
<name>A0A817F9V1_LEPSM</name>
<organism evidence="4 5">
    <name type="scientific">Lepeophtheirus salmonis</name>
    <name type="common">Salmon louse</name>
    <name type="synonym">Caligus salmonis</name>
    <dbReference type="NCBI Taxonomy" id="72036"/>
    <lineage>
        <taxon>Eukaryota</taxon>
        <taxon>Metazoa</taxon>
        <taxon>Ecdysozoa</taxon>
        <taxon>Arthropoda</taxon>
        <taxon>Crustacea</taxon>
        <taxon>Multicrustacea</taxon>
        <taxon>Hexanauplia</taxon>
        <taxon>Copepoda</taxon>
        <taxon>Siphonostomatoida</taxon>
        <taxon>Caligidae</taxon>
        <taxon>Lepeophtheirus</taxon>
    </lineage>
</organism>
<dbReference type="GO" id="GO:0004222">
    <property type="term" value="F:metalloendopeptidase activity"/>
    <property type="evidence" value="ECO:0007669"/>
    <property type="project" value="UniProtKB-UniRule"/>
</dbReference>
<feature type="chain" id="PRO_5033108995" description="Metalloendopeptidase" evidence="2">
    <location>
        <begin position="19"/>
        <end position="286"/>
    </location>
</feature>
<keyword evidence="1 2" id="KW-0862">Zinc</keyword>
<keyword evidence="5" id="KW-1185">Reference proteome</keyword>